<dbReference type="AlphaFoldDB" id="A0A644YLC3"/>
<feature type="transmembrane region" description="Helical" evidence="1">
    <location>
        <begin position="174"/>
        <end position="193"/>
    </location>
</feature>
<keyword evidence="1" id="KW-0472">Membrane</keyword>
<feature type="transmembrane region" description="Helical" evidence="1">
    <location>
        <begin position="145"/>
        <end position="167"/>
    </location>
</feature>
<gene>
    <name evidence="2" type="ORF">SDC9_75740</name>
</gene>
<keyword evidence="1" id="KW-1133">Transmembrane helix</keyword>
<evidence type="ECO:0000313" key="2">
    <source>
        <dbReference type="EMBL" id="MPM29200.1"/>
    </source>
</evidence>
<sequence length="258" mass="28356">MVYWKGKDVTAMKIPVISLTGKRLMTALLLCALLLPVLPVVALANSAEPPSLVIIVANPPADLSVALVSDNEETAASVRRTAWESYYVFYTRDLNTDGDYTFKVTANSGSFSCEIAGPLEGYNNVYTLDLAGRALTPGEAPLRTALLVSIRVLLTLLLEGAVFWFFGFRRKKSWGVFLFVNLVTQGVLNLWLLSGGSPVQGYLIIGLAVGEFFVFISEMVFFSFLLDEHRKSRILVYTFTANLVSLFLGGWLITVLPV</sequence>
<protein>
    <submittedName>
        <fullName evidence="2">Uncharacterized protein</fullName>
    </submittedName>
</protein>
<feature type="transmembrane region" description="Helical" evidence="1">
    <location>
        <begin position="234"/>
        <end position="253"/>
    </location>
</feature>
<name>A0A644YLC3_9ZZZZ</name>
<comment type="caution">
    <text evidence="2">The sequence shown here is derived from an EMBL/GenBank/DDBJ whole genome shotgun (WGS) entry which is preliminary data.</text>
</comment>
<proteinExistence type="predicted"/>
<reference evidence="2" key="1">
    <citation type="submission" date="2019-08" db="EMBL/GenBank/DDBJ databases">
        <authorList>
            <person name="Kucharzyk K."/>
            <person name="Murdoch R.W."/>
            <person name="Higgins S."/>
            <person name="Loffler F."/>
        </authorList>
    </citation>
    <scope>NUCLEOTIDE SEQUENCE</scope>
</reference>
<evidence type="ECO:0000256" key="1">
    <source>
        <dbReference type="SAM" id="Phobius"/>
    </source>
</evidence>
<dbReference type="EMBL" id="VSSQ01005450">
    <property type="protein sequence ID" value="MPM29200.1"/>
    <property type="molecule type" value="Genomic_DNA"/>
</dbReference>
<feature type="transmembrane region" description="Helical" evidence="1">
    <location>
        <begin position="199"/>
        <end position="222"/>
    </location>
</feature>
<organism evidence="2">
    <name type="scientific">bioreactor metagenome</name>
    <dbReference type="NCBI Taxonomy" id="1076179"/>
    <lineage>
        <taxon>unclassified sequences</taxon>
        <taxon>metagenomes</taxon>
        <taxon>ecological metagenomes</taxon>
    </lineage>
</organism>
<keyword evidence="1" id="KW-0812">Transmembrane</keyword>
<accession>A0A644YLC3</accession>